<dbReference type="PANTHER" id="PTHR37701">
    <property type="entry name" value="METHYL-CPG-BINDING DOMAIN-CONTAINING PROTEIN 8"/>
    <property type="match status" value="1"/>
</dbReference>
<keyword evidence="10" id="KW-1185">Reference proteome</keyword>
<feature type="domain" description="C2H2-type" evidence="8">
    <location>
        <begin position="394"/>
        <end position="421"/>
    </location>
</feature>
<organism evidence="9 10">
    <name type="scientific">Rhynchospora pubera</name>
    <dbReference type="NCBI Taxonomy" id="906938"/>
    <lineage>
        <taxon>Eukaryota</taxon>
        <taxon>Viridiplantae</taxon>
        <taxon>Streptophyta</taxon>
        <taxon>Embryophyta</taxon>
        <taxon>Tracheophyta</taxon>
        <taxon>Spermatophyta</taxon>
        <taxon>Magnoliopsida</taxon>
        <taxon>Liliopsida</taxon>
        <taxon>Poales</taxon>
        <taxon>Cyperaceae</taxon>
        <taxon>Cyperoideae</taxon>
        <taxon>Rhynchosporeae</taxon>
        <taxon>Rhynchospora</taxon>
    </lineage>
</organism>
<feature type="compositionally biased region" description="Pro residues" evidence="7">
    <location>
        <begin position="144"/>
        <end position="157"/>
    </location>
</feature>
<keyword evidence="6" id="KW-0862">Zinc</keyword>
<keyword evidence="3" id="KW-0238">DNA-binding</keyword>
<feature type="compositionally biased region" description="Low complexity" evidence="7">
    <location>
        <begin position="506"/>
        <end position="518"/>
    </location>
</feature>
<evidence type="ECO:0000313" key="9">
    <source>
        <dbReference type="EMBL" id="KAJ4758827.1"/>
    </source>
</evidence>
<evidence type="ECO:0000256" key="1">
    <source>
        <dbReference type="ARBA" id="ARBA00004123"/>
    </source>
</evidence>
<keyword evidence="2" id="KW-0805">Transcription regulation</keyword>
<dbReference type="GO" id="GO:0003677">
    <property type="term" value="F:DNA binding"/>
    <property type="evidence" value="ECO:0007669"/>
    <property type="project" value="UniProtKB-KW"/>
</dbReference>
<keyword evidence="5" id="KW-0539">Nucleus</keyword>
<name>A0AAV8CSM2_9POAL</name>
<dbReference type="SUPFAM" id="SSF54171">
    <property type="entry name" value="DNA-binding domain"/>
    <property type="match status" value="1"/>
</dbReference>
<evidence type="ECO:0000256" key="4">
    <source>
        <dbReference type="ARBA" id="ARBA00023163"/>
    </source>
</evidence>
<evidence type="ECO:0000313" key="10">
    <source>
        <dbReference type="Proteomes" id="UP001140206"/>
    </source>
</evidence>
<comment type="caution">
    <text evidence="9">The sequence shown here is derived from an EMBL/GenBank/DDBJ whole genome shotgun (WGS) entry which is preliminary data.</text>
</comment>
<dbReference type="PANTHER" id="PTHR37701:SF17">
    <property type="entry name" value="METHYL BINDING DOMAIN117"/>
    <property type="match status" value="1"/>
</dbReference>
<protein>
    <submittedName>
        <fullName evidence="9">Methyl-CpG-binding domain-containing protein 8</fullName>
    </submittedName>
</protein>
<dbReference type="InterPro" id="IPR037472">
    <property type="entry name" value="MBD8"/>
</dbReference>
<dbReference type="PROSITE" id="PS50157">
    <property type="entry name" value="ZINC_FINGER_C2H2_2"/>
    <property type="match status" value="2"/>
</dbReference>
<evidence type="ECO:0000256" key="7">
    <source>
        <dbReference type="SAM" id="MobiDB-lite"/>
    </source>
</evidence>
<dbReference type="InterPro" id="IPR016177">
    <property type="entry name" value="DNA-bd_dom_sf"/>
</dbReference>
<dbReference type="PROSITE" id="PS00028">
    <property type="entry name" value="ZINC_FINGER_C2H2_1"/>
    <property type="match status" value="2"/>
</dbReference>
<feature type="region of interest" description="Disordered" evidence="7">
    <location>
        <begin position="1"/>
        <end position="30"/>
    </location>
</feature>
<dbReference type="GO" id="GO:0005634">
    <property type="term" value="C:nucleus"/>
    <property type="evidence" value="ECO:0007669"/>
    <property type="project" value="UniProtKB-SubCell"/>
</dbReference>
<gene>
    <name evidence="9" type="ORF">LUZ62_069202</name>
</gene>
<dbReference type="GO" id="GO:0008270">
    <property type="term" value="F:zinc ion binding"/>
    <property type="evidence" value="ECO:0007669"/>
    <property type="project" value="UniProtKB-KW"/>
</dbReference>
<dbReference type="Proteomes" id="UP001140206">
    <property type="component" value="Chromosome 4"/>
</dbReference>
<feature type="compositionally biased region" description="Low complexity" evidence="7">
    <location>
        <begin position="708"/>
        <end position="719"/>
    </location>
</feature>
<evidence type="ECO:0000256" key="3">
    <source>
        <dbReference type="ARBA" id="ARBA00023125"/>
    </source>
</evidence>
<feature type="domain" description="C2H2-type" evidence="8">
    <location>
        <begin position="347"/>
        <end position="375"/>
    </location>
</feature>
<reference evidence="9" key="1">
    <citation type="submission" date="2022-08" db="EMBL/GenBank/DDBJ databases">
        <authorList>
            <person name="Marques A."/>
        </authorList>
    </citation>
    <scope>NUCLEOTIDE SEQUENCE</scope>
    <source>
        <strain evidence="9">RhyPub2mFocal</strain>
        <tissue evidence="9">Leaves</tissue>
    </source>
</reference>
<comment type="subcellular location">
    <subcellularLocation>
        <location evidence="1">Nucleus</location>
    </subcellularLocation>
</comment>
<feature type="compositionally biased region" description="Basic and acidic residues" evidence="7">
    <location>
        <begin position="167"/>
        <end position="178"/>
    </location>
</feature>
<feature type="region of interest" description="Disordered" evidence="7">
    <location>
        <begin position="571"/>
        <end position="618"/>
    </location>
</feature>
<dbReference type="Gene3D" id="3.30.160.60">
    <property type="entry name" value="Classic Zinc Finger"/>
    <property type="match status" value="1"/>
</dbReference>
<evidence type="ECO:0000256" key="5">
    <source>
        <dbReference type="ARBA" id="ARBA00023242"/>
    </source>
</evidence>
<dbReference type="AlphaFoldDB" id="A0AAV8CSM2"/>
<dbReference type="EMBL" id="JAMFTS010000004">
    <property type="protein sequence ID" value="KAJ4758827.1"/>
    <property type="molecule type" value="Genomic_DNA"/>
</dbReference>
<proteinExistence type="predicted"/>
<accession>A0AAV8CSM2</accession>
<feature type="region of interest" description="Disordered" evidence="7">
    <location>
        <begin position="506"/>
        <end position="527"/>
    </location>
</feature>
<evidence type="ECO:0000256" key="6">
    <source>
        <dbReference type="PROSITE-ProRule" id="PRU00042"/>
    </source>
</evidence>
<feature type="region of interest" description="Disordered" evidence="7">
    <location>
        <begin position="93"/>
        <end position="124"/>
    </location>
</feature>
<keyword evidence="4" id="KW-0804">Transcription</keyword>
<dbReference type="InterPro" id="IPR013087">
    <property type="entry name" value="Znf_C2H2_type"/>
</dbReference>
<sequence length="1155" mass="126961">MRASSPPFQSRSLSLSPPNPNPPSMAPEQIPVIDLRFISQTELQTLSRSCPNSYDPLRLLSDESAAAPKIDRSVFNESAGSRKQTYSRLRLAPHSNSKRHNPNPNPNDPSSSSNLIDPSSHEHQQIISNLRRLFAREDPSFDLPAPPPPVAVTPPPQTLTLDASLNGKDKDKDKEEDDSKALVVFQNNDRDKEVLNAKDMAVDLAELAGKEDPYGEELRKRTAGLKSEPELLGFLGGLEGEWMSRRQRRRFVDASVFGDHLPKGWKLLLGLKRKEGVPWVNCRRYVSPNGLHFETCKEVSSYIQSLLGISAVPTPISTNMTTISLGEDKPSTLSVASHLMESDNGPKECTNCNLSFGDKGEYLQHQLSFHQKSRKRRRNSESIEDGTFMKDGKYVCRFCDKIFDERTRYLGHMEAHVKYQGLSPDENTFKSASIAIEGPPLIGALKYEKTSIIEANSGVVNPENEQAVPIESPSSVEKSKDERIHSVQPLPVENSKNDKTFPIETLPTVENPTTNNTNGIQAPPLIGDPKIDRIVPIQSPTLIKNPEEIKIPSTLPPSIEEPKSDISVSMLAPTSEKNPDNFVSKAPPIANPENDNKSESSDIPLLPSNGNSKDDRKPETAAILVLSTIEGPKNDTEPITMLLEKDGSVEMSEDKSLEGYKDNGASSSKVEEAVCGFLDNISGAGDALSGDVYQNGNATDNRPPFVYDHSNSSPSCSPESPDKDSEVEINMEKEHPSLSMNHEVAIFKSKEAETSEVLNHVEVAPKNGIFDSTFANASTCSGEDSQQACPDIETFDLNNYDIVDDGSKPEDIISATHRMLFENDTGAMSDETSFMDCDSVGEPKEVELAERPVTFSELLANANAHANASLAETSQTCQESESLDLNNNTSDRIDNNEIDYEADKLATSNTTSTHTILTTTPTMDYNSDIFASCFSANNMNEPNGVSGFDINTRDSLLEEWEKQDTGLENRFQNNNPSRCEDIVSGGTGHNFMEMMTMQDNLEGYTSLMQSASSIPVANMMQDKLNNVGYQYLNHNNGALPNYSGMRLAPPEPSGYVAMSSANNPLHFPVPQQTMMFGYGPTQMVSGMGLQLGWGLTPPTKMMMPQAPYQFTSVCAWCNREFRHDGSLAEQHQSDTVGFICPSCKDRFPGHGHLGV</sequence>
<feature type="region of interest" description="Disordered" evidence="7">
    <location>
        <begin position="694"/>
        <end position="726"/>
    </location>
</feature>
<evidence type="ECO:0000259" key="8">
    <source>
        <dbReference type="PROSITE" id="PS50157"/>
    </source>
</evidence>
<dbReference type="SMART" id="SM00355">
    <property type="entry name" value="ZnF_C2H2"/>
    <property type="match status" value="2"/>
</dbReference>
<feature type="region of interest" description="Disordered" evidence="7">
    <location>
        <begin position="138"/>
        <end position="178"/>
    </location>
</feature>
<keyword evidence="6" id="KW-0479">Metal-binding</keyword>
<feature type="compositionally biased region" description="Low complexity" evidence="7">
    <location>
        <begin position="108"/>
        <end position="118"/>
    </location>
</feature>
<evidence type="ECO:0000256" key="2">
    <source>
        <dbReference type="ARBA" id="ARBA00023015"/>
    </source>
</evidence>
<keyword evidence="6" id="KW-0863">Zinc-finger</keyword>